<keyword evidence="4" id="KW-0145">Chemotaxis</keyword>
<keyword evidence="1 4" id="KW-0378">Hydrolase</keyword>
<organism evidence="6 7">
    <name type="scientific">Variovorax defluvii</name>
    <dbReference type="NCBI Taxonomy" id="913761"/>
    <lineage>
        <taxon>Bacteria</taxon>
        <taxon>Pseudomonadati</taxon>
        <taxon>Pseudomonadota</taxon>
        <taxon>Betaproteobacteria</taxon>
        <taxon>Burkholderiales</taxon>
        <taxon>Comamonadaceae</taxon>
        <taxon>Variovorax</taxon>
    </lineage>
</organism>
<dbReference type="EC" id="3.1.1.61" evidence="2"/>
<keyword evidence="7" id="KW-1185">Reference proteome</keyword>
<evidence type="ECO:0000256" key="1">
    <source>
        <dbReference type="ARBA" id="ARBA00022801"/>
    </source>
</evidence>
<evidence type="ECO:0000259" key="5">
    <source>
        <dbReference type="PROSITE" id="PS50122"/>
    </source>
</evidence>
<dbReference type="SUPFAM" id="SSF52738">
    <property type="entry name" value="Methylesterase CheB, C-terminal domain"/>
    <property type="match status" value="1"/>
</dbReference>
<evidence type="ECO:0000256" key="3">
    <source>
        <dbReference type="ARBA" id="ARBA00048267"/>
    </source>
</evidence>
<reference evidence="7" key="1">
    <citation type="journal article" date="2019" name="Int. J. Syst. Evol. Microbiol.">
        <title>The Global Catalogue of Microorganisms (GCM) 10K type strain sequencing project: providing services to taxonomists for standard genome sequencing and annotation.</title>
        <authorList>
            <consortium name="The Broad Institute Genomics Platform"/>
            <consortium name="The Broad Institute Genome Sequencing Center for Infectious Disease"/>
            <person name="Wu L."/>
            <person name="Ma J."/>
        </authorList>
    </citation>
    <scope>NUCLEOTIDE SEQUENCE [LARGE SCALE GENOMIC DNA]</scope>
    <source>
        <strain evidence="7">JCM 17804</strain>
    </source>
</reference>
<evidence type="ECO:0000313" key="6">
    <source>
        <dbReference type="EMBL" id="GAA4337978.1"/>
    </source>
</evidence>
<feature type="active site" evidence="4">
    <location>
        <position position="140"/>
    </location>
</feature>
<comment type="caution">
    <text evidence="6">The sequence shown here is derived from an EMBL/GenBank/DDBJ whole genome shotgun (WGS) entry which is preliminary data.</text>
</comment>
<dbReference type="Pfam" id="PF01339">
    <property type="entry name" value="CheB_methylest"/>
    <property type="match status" value="1"/>
</dbReference>
<dbReference type="PANTHER" id="PTHR42872">
    <property type="entry name" value="PROTEIN-GLUTAMATE METHYLESTERASE/PROTEIN-GLUTAMINE GLUTAMINASE"/>
    <property type="match status" value="1"/>
</dbReference>
<dbReference type="RefSeq" id="WP_345537119.1">
    <property type="nucleotide sequence ID" value="NZ_BAABGJ010000012.1"/>
</dbReference>
<evidence type="ECO:0000256" key="4">
    <source>
        <dbReference type="PROSITE-ProRule" id="PRU00050"/>
    </source>
</evidence>
<sequence>MKQDERSRIRRVDAVVIGTSAGGVDALGLLFAELPAQWHLPLVVVLHLPEEHESRLPEIFRQRLPFAVREAQDKAPVAPACLYFAPPGYHLSIERSRCFSLSCEPPVLFSRPSIDVLMSSAADAYGPSLAGLLLTGANEDGAQGLHDIHRAGGLSAVQDPAEAQVPTMPQAAIDRHTPDFVRPLRELRALLLQLDAVYRHHAP</sequence>
<dbReference type="Gene3D" id="3.40.50.180">
    <property type="entry name" value="Methylesterase CheB, C-terminal domain"/>
    <property type="match status" value="1"/>
</dbReference>
<evidence type="ECO:0000256" key="2">
    <source>
        <dbReference type="ARBA" id="ARBA00039140"/>
    </source>
</evidence>
<dbReference type="InterPro" id="IPR000673">
    <property type="entry name" value="Sig_transdc_resp-reg_Me-estase"/>
</dbReference>
<dbReference type="Proteomes" id="UP001500975">
    <property type="component" value="Unassembled WGS sequence"/>
</dbReference>
<accession>A0ABP8HDY7</accession>
<feature type="domain" description="CheB-type methylesterase" evidence="5">
    <location>
        <begin position="15"/>
        <end position="193"/>
    </location>
</feature>
<dbReference type="PROSITE" id="PS50122">
    <property type="entry name" value="CHEB"/>
    <property type="match status" value="1"/>
</dbReference>
<comment type="catalytic activity">
    <reaction evidence="3">
        <text>[protein]-L-glutamate 5-O-methyl ester + H2O = L-glutamyl-[protein] + methanol + H(+)</text>
        <dbReference type="Rhea" id="RHEA:23236"/>
        <dbReference type="Rhea" id="RHEA-COMP:10208"/>
        <dbReference type="Rhea" id="RHEA-COMP:10311"/>
        <dbReference type="ChEBI" id="CHEBI:15377"/>
        <dbReference type="ChEBI" id="CHEBI:15378"/>
        <dbReference type="ChEBI" id="CHEBI:17790"/>
        <dbReference type="ChEBI" id="CHEBI:29973"/>
        <dbReference type="ChEBI" id="CHEBI:82795"/>
        <dbReference type="EC" id="3.1.1.61"/>
    </reaction>
</comment>
<dbReference type="EMBL" id="BAABGJ010000012">
    <property type="protein sequence ID" value="GAA4337978.1"/>
    <property type="molecule type" value="Genomic_DNA"/>
</dbReference>
<gene>
    <name evidence="6" type="ORF">GCM10023165_16390</name>
</gene>
<proteinExistence type="predicted"/>
<evidence type="ECO:0000313" key="7">
    <source>
        <dbReference type="Proteomes" id="UP001500975"/>
    </source>
</evidence>
<dbReference type="InterPro" id="IPR035909">
    <property type="entry name" value="CheB_C"/>
</dbReference>
<protein>
    <recommendedName>
        <fullName evidence="2">protein-glutamate methylesterase</fullName>
        <ecNumber evidence="2">3.1.1.61</ecNumber>
    </recommendedName>
</protein>
<name>A0ABP8HDY7_9BURK</name>
<feature type="active site" evidence="4">
    <location>
        <position position="47"/>
    </location>
</feature>
<feature type="active site" evidence="4">
    <location>
        <position position="20"/>
    </location>
</feature>
<dbReference type="PANTHER" id="PTHR42872:SF6">
    <property type="entry name" value="PROTEIN-GLUTAMATE METHYLESTERASE_PROTEIN-GLUTAMINE GLUTAMINASE"/>
    <property type="match status" value="1"/>
</dbReference>
<dbReference type="CDD" id="cd16433">
    <property type="entry name" value="CheB"/>
    <property type="match status" value="1"/>
</dbReference>